<gene>
    <name evidence="11" type="primary">pstA</name>
    <name evidence="11" type="ORF">MLAUSG7_0134</name>
</gene>
<sequence length="285" mass="30879">MFPTKNNNFHKKIRTIKDYIFLIVVGALTFIAILPLFHIIVSIVIKGLPVIMEKGATFIFGTLSEGGIGPAIVGTLMLTFLATLIGLPLAFLAGVYIYEFSNSFIGRTTKMLLQIMLEFPTILVGTFVMGLLVVPMGTFSALAGALALAIILTPYVAVYTEEAMSEIPKIYKEGGYALGCTRAQVIFKIITKMAKKGILTGILIGMAKVSGETAPLLFTAGGLYEVYPTNPLQPIGAIPLLIYTLVQSPSPEDHKMAWGAALVMLIIFLAIFIPIRYALKDDIKL</sequence>
<feature type="transmembrane region" description="Helical" evidence="9">
    <location>
        <begin position="198"/>
        <end position="224"/>
    </location>
</feature>
<evidence type="ECO:0000256" key="5">
    <source>
        <dbReference type="ARBA" id="ARBA00022592"/>
    </source>
</evidence>
<dbReference type="KEGG" id="mesg:MLAUSG7_0134"/>
<reference evidence="11 12" key="1">
    <citation type="submission" date="2020-04" db="EMBL/GenBank/DDBJ databases">
        <authorList>
            <consortium name="Genoscope - CEA"/>
            <person name="William W."/>
        </authorList>
    </citation>
    <scope>NUCLEOTIDE SEQUENCE [LARGE SCALE GENOMIC DNA]</scope>
    <source>
        <strain evidence="11 12">SG7</strain>
    </source>
</reference>
<dbReference type="AlphaFoldDB" id="A0A8D6PRF3"/>
<dbReference type="InterPro" id="IPR051408">
    <property type="entry name" value="Phosphate_transprt_permease"/>
</dbReference>
<feature type="transmembrane region" description="Helical" evidence="9">
    <location>
        <begin position="139"/>
        <end position="159"/>
    </location>
</feature>
<dbReference type="PANTHER" id="PTHR42922:SF1">
    <property type="entry name" value="PHOSPHATE TRANSPORT SYSTEM PERMEASE PROTEIN PSTA"/>
    <property type="match status" value="1"/>
</dbReference>
<evidence type="ECO:0000256" key="3">
    <source>
        <dbReference type="ARBA" id="ARBA00022448"/>
    </source>
</evidence>
<dbReference type="SUPFAM" id="SSF161098">
    <property type="entry name" value="MetI-like"/>
    <property type="match status" value="1"/>
</dbReference>
<proteinExistence type="inferred from homology"/>
<keyword evidence="6 9" id="KW-0812">Transmembrane</keyword>
<dbReference type="InterPro" id="IPR000515">
    <property type="entry name" value="MetI-like"/>
</dbReference>
<feature type="transmembrane region" description="Helical" evidence="9">
    <location>
        <begin position="20"/>
        <end position="45"/>
    </location>
</feature>
<feature type="transmembrane region" description="Helical" evidence="9">
    <location>
        <begin position="111"/>
        <end position="133"/>
    </location>
</feature>
<keyword evidence="7 9" id="KW-1133">Transmembrane helix</keyword>
<evidence type="ECO:0000313" key="11">
    <source>
        <dbReference type="EMBL" id="CAB3287307.1"/>
    </source>
</evidence>
<dbReference type="EMBL" id="LR792632">
    <property type="protein sequence ID" value="CAB3287307.1"/>
    <property type="molecule type" value="Genomic_DNA"/>
</dbReference>
<evidence type="ECO:0000256" key="1">
    <source>
        <dbReference type="ARBA" id="ARBA00004651"/>
    </source>
</evidence>
<evidence type="ECO:0000256" key="2">
    <source>
        <dbReference type="ARBA" id="ARBA00007069"/>
    </source>
</evidence>
<keyword evidence="12" id="KW-1185">Reference proteome</keyword>
<evidence type="ECO:0000256" key="8">
    <source>
        <dbReference type="ARBA" id="ARBA00023136"/>
    </source>
</evidence>
<dbReference type="InterPro" id="IPR005672">
    <property type="entry name" value="Phosphate_PstA"/>
</dbReference>
<dbReference type="PANTHER" id="PTHR42922">
    <property type="entry name" value="PHOSPHATE TRANSPORT SYSTEM PERMEASE PROTEIN PSTA"/>
    <property type="match status" value="1"/>
</dbReference>
<name>A0A8D6PRF3_9EURY</name>
<evidence type="ECO:0000256" key="7">
    <source>
        <dbReference type="ARBA" id="ARBA00022989"/>
    </source>
</evidence>
<keyword evidence="4 9" id="KW-1003">Cell membrane</keyword>
<evidence type="ECO:0000313" key="12">
    <source>
        <dbReference type="Proteomes" id="UP000679213"/>
    </source>
</evidence>
<evidence type="ECO:0000259" key="10">
    <source>
        <dbReference type="PROSITE" id="PS50928"/>
    </source>
</evidence>
<dbReference type="NCBIfam" id="TIGR00974">
    <property type="entry name" value="3a0107s02c"/>
    <property type="match status" value="1"/>
</dbReference>
<dbReference type="GO" id="GO:0005315">
    <property type="term" value="F:phosphate transmembrane transporter activity"/>
    <property type="evidence" value="ECO:0007669"/>
    <property type="project" value="InterPro"/>
</dbReference>
<comment type="subcellular location">
    <subcellularLocation>
        <location evidence="1 9">Cell membrane</location>
        <topology evidence="1 9">Multi-pass membrane protein</topology>
    </subcellularLocation>
</comment>
<dbReference type="PROSITE" id="PS50928">
    <property type="entry name" value="ABC_TM1"/>
    <property type="match status" value="1"/>
</dbReference>
<dbReference type="GO" id="GO:0035435">
    <property type="term" value="P:phosphate ion transmembrane transport"/>
    <property type="evidence" value="ECO:0007669"/>
    <property type="project" value="InterPro"/>
</dbReference>
<dbReference type="InterPro" id="IPR035906">
    <property type="entry name" value="MetI-like_sf"/>
</dbReference>
<dbReference type="GeneID" id="65882943"/>
<comment type="similarity">
    <text evidence="2 9">Belongs to the binding-protein-dependent transport system permease family. CysTW subfamily.</text>
</comment>
<evidence type="ECO:0000256" key="4">
    <source>
        <dbReference type="ARBA" id="ARBA00022475"/>
    </source>
</evidence>
<dbReference type="GO" id="GO:0005886">
    <property type="term" value="C:plasma membrane"/>
    <property type="evidence" value="ECO:0007669"/>
    <property type="project" value="UniProtKB-SubCell"/>
</dbReference>
<dbReference type="Pfam" id="PF00528">
    <property type="entry name" value="BPD_transp_1"/>
    <property type="match status" value="1"/>
</dbReference>
<dbReference type="Gene3D" id="1.10.3720.10">
    <property type="entry name" value="MetI-like"/>
    <property type="match status" value="1"/>
</dbReference>
<evidence type="ECO:0000256" key="6">
    <source>
        <dbReference type="ARBA" id="ARBA00022692"/>
    </source>
</evidence>
<keyword evidence="8 9" id="KW-0472">Membrane</keyword>
<feature type="domain" description="ABC transmembrane type-1" evidence="10">
    <location>
        <begin position="72"/>
        <end position="275"/>
    </location>
</feature>
<keyword evidence="5" id="KW-0592">Phosphate transport</keyword>
<protein>
    <recommendedName>
        <fullName evidence="9">Phosphate transport system permease protein PstA</fullName>
    </recommendedName>
</protein>
<feature type="transmembrane region" description="Helical" evidence="9">
    <location>
        <begin position="256"/>
        <end position="279"/>
    </location>
</feature>
<keyword evidence="3" id="KW-0813">Transport</keyword>
<evidence type="ECO:0000256" key="9">
    <source>
        <dbReference type="RuleBase" id="RU363043"/>
    </source>
</evidence>
<feature type="transmembrane region" description="Helical" evidence="9">
    <location>
        <begin position="71"/>
        <end position="99"/>
    </location>
</feature>
<dbReference type="RefSeq" id="WP_214400069.1">
    <property type="nucleotide sequence ID" value="NZ_LR792632.1"/>
</dbReference>
<dbReference type="Proteomes" id="UP000679213">
    <property type="component" value="Chromosome I"/>
</dbReference>
<organism evidence="11 12">
    <name type="scientific">Methanocaldococcus lauensis</name>
    <dbReference type="NCBI Taxonomy" id="2546128"/>
    <lineage>
        <taxon>Archaea</taxon>
        <taxon>Methanobacteriati</taxon>
        <taxon>Methanobacteriota</taxon>
        <taxon>Methanomada group</taxon>
        <taxon>Methanococci</taxon>
        <taxon>Methanococcales</taxon>
        <taxon>Methanocaldococcaceae</taxon>
        <taxon>Methanocaldococcus</taxon>
    </lineage>
</organism>
<dbReference type="CDD" id="cd06261">
    <property type="entry name" value="TM_PBP2"/>
    <property type="match status" value="1"/>
</dbReference>
<accession>A0A8D6PRF3</accession>